<evidence type="ECO:0000256" key="4">
    <source>
        <dbReference type="ARBA" id="ARBA00023002"/>
    </source>
</evidence>
<dbReference type="GO" id="GO:0019288">
    <property type="term" value="P:isopentenyl diphosphate biosynthetic process, methylerythritol 4-phosphate pathway"/>
    <property type="evidence" value="ECO:0007669"/>
    <property type="project" value="InterPro"/>
</dbReference>
<keyword evidence="3" id="KW-0479">Metal-binding</keyword>
<proteinExistence type="predicted"/>
<reference evidence="9" key="1">
    <citation type="submission" date="2018-05" db="EMBL/GenBank/DDBJ databases">
        <authorList>
            <person name="Lanie J.A."/>
            <person name="Ng W.-L."/>
            <person name="Kazmierczak K.M."/>
            <person name="Andrzejewski T.M."/>
            <person name="Davidsen T.M."/>
            <person name="Wayne K.J."/>
            <person name="Tettelin H."/>
            <person name="Glass J.I."/>
            <person name="Rusch D."/>
            <person name="Podicherti R."/>
            <person name="Tsui H.-C.T."/>
            <person name="Winkler M.E."/>
        </authorList>
    </citation>
    <scope>NUCLEOTIDE SEQUENCE</scope>
</reference>
<sequence>HSHTEQHTRTLVVRDAEEASRVADYIMGRTSQDAFAAEFGGKWSQGFDPATDLDRVAVVNQTTMLAEETRQVAGILREAMRDRFGEDHIDEHFADTNDTLCYATNWNQNATKALLDAEPDVAVIVGGYNSSNTAHLVEICETVMPSFLISSAEELLSPDQIRHFDLEAKTTTVTDAWRPQLPTRLAVTSGASCPDVLMNSVVEKIASFYGYDQGDIMAGLSSLSLHEPTADVV</sequence>
<evidence type="ECO:0000256" key="1">
    <source>
        <dbReference type="ARBA" id="ARBA00001966"/>
    </source>
</evidence>
<keyword evidence="6" id="KW-0411">Iron-sulfur</keyword>
<dbReference type="Gene3D" id="3.40.1010.20">
    <property type="entry name" value="4-hydroxy-3-methylbut-2-enyl diphosphate reductase, catalytic domain"/>
    <property type="match status" value="1"/>
</dbReference>
<comment type="pathway">
    <text evidence="7">Isoprenoid biosynthesis; isopentenyl diphosphate biosynthesis via DXP pathway; isopentenyl diphosphate from 1-deoxy-D-xylulose 5-phosphate: step 6/6.</text>
</comment>
<name>A0A382PVJ4_9ZZZZ</name>
<gene>
    <name evidence="9" type="ORF">METZ01_LOCUS329512</name>
</gene>
<accession>A0A382PVJ4</accession>
<evidence type="ECO:0000256" key="5">
    <source>
        <dbReference type="ARBA" id="ARBA00023004"/>
    </source>
</evidence>
<evidence type="ECO:0008006" key="10">
    <source>
        <dbReference type="Google" id="ProtNLM"/>
    </source>
</evidence>
<keyword evidence="4" id="KW-0560">Oxidoreductase</keyword>
<evidence type="ECO:0000256" key="3">
    <source>
        <dbReference type="ARBA" id="ARBA00022723"/>
    </source>
</evidence>
<dbReference type="PANTHER" id="PTHR31619">
    <property type="entry name" value="4-HYDROXY-3-METHYLBUT-2-ENYL DIPHOSPHATE REDUCTASE, CHLOROPLASTIC"/>
    <property type="match status" value="1"/>
</dbReference>
<dbReference type="AlphaFoldDB" id="A0A382PVJ4"/>
<dbReference type="GO" id="GO:0051745">
    <property type="term" value="F:4-hydroxy-3-methylbut-2-enyl diphosphate reductase activity"/>
    <property type="evidence" value="ECO:0007669"/>
    <property type="project" value="InterPro"/>
</dbReference>
<dbReference type="GO" id="GO:0050992">
    <property type="term" value="P:dimethylallyl diphosphate biosynthetic process"/>
    <property type="evidence" value="ECO:0007669"/>
    <property type="project" value="InterPro"/>
</dbReference>
<dbReference type="GO" id="GO:0046872">
    <property type="term" value="F:metal ion binding"/>
    <property type="evidence" value="ECO:0007669"/>
    <property type="project" value="UniProtKB-KW"/>
</dbReference>
<keyword evidence="5" id="KW-0408">Iron</keyword>
<evidence type="ECO:0000256" key="8">
    <source>
        <dbReference type="ARBA" id="ARBA00046314"/>
    </source>
</evidence>
<organism evidence="9">
    <name type="scientific">marine metagenome</name>
    <dbReference type="NCBI Taxonomy" id="408172"/>
    <lineage>
        <taxon>unclassified sequences</taxon>
        <taxon>metagenomes</taxon>
        <taxon>ecological metagenomes</taxon>
    </lineage>
</organism>
<keyword evidence="2" id="KW-0004">4Fe-4S</keyword>
<dbReference type="Pfam" id="PF02401">
    <property type="entry name" value="LYTB"/>
    <property type="match status" value="1"/>
</dbReference>
<comment type="pathway">
    <text evidence="8">Isoprenoid biosynthesis; dimethylallyl diphosphate biosynthesis; dimethylallyl diphosphate from (2E)-4-hydroxy-3-methylbutenyl diphosphate: step 1/1.</text>
</comment>
<evidence type="ECO:0000256" key="7">
    <source>
        <dbReference type="ARBA" id="ARBA00046313"/>
    </source>
</evidence>
<dbReference type="PANTHER" id="PTHR31619:SF5">
    <property type="entry name" value="4-HYDROXY-3-METHYLBUT-2-ENYL DIPHOSPHATE REDUCTASE, CHLOROPLASTIC"/>
    <property type="match status" value="1"/>
</dbReference>
<evidence type="ECO:0000256" key="2">
    <source>
        <dbReference type="ARBA" id="ARBA00022485"/>
    </source>
</evidence>
<dbReference type="EMBL" id="UINC01109681">
    <property type="protein sequence ID" value="SVC76658.1"/>
    <property type="molecule type" value="Genomic_DNA"/>
</dbReference>
<dbReference type="InterPro" id="IPR003451">
    <property type="entry name" value="LytB/IspH"/>
</dbReference>
<comment type="cofactor">
    <cofactor evidence="1">
        <name>[4Fe-4S] cluster</name>
        <dbReference type="ChEBI" id="CHEBI:49883"/>
    </cofactor>
</comment>
<feature type="non-terminal residue" evidence="9">
    <location>
        <position position="1"/>
    </location>
</feature>
<evidence type="ECO:0000313" key="9">
    <source>
        <dbReference type="EMBL" id="SVC76658.1"/>
    </source>
</evidence>
<protein>
    <recommendedName>
        <fullName evidence="10">4-hydroxy-3-methylbut-2-enyl diphosphate reductase</fullName>
    </recommendedName>
</protein>
<evidence type="ECO:0000256" key="6">
    <source>
        <dbReference type="ARBA" id="ARBA00023014"/>
    </source>
</evidence>
<dbReference type="GO" id="GO:0051539">
    <property type="term" value="F:4 iron, 4 sulfur cluster binding"/>
    <property type="evidence" value="ECO:0007669"/>
    <property type="project" value="UniProtKB-KW"/>
</dbReference>